<keyword evidence="3" id="KW-1185">Reference proteome</keyword>
<dbReference type="PANTHER" id="PTHR34414:SF1">
    <property type="entry name" value="SUBTILISIN-LIKE SERINE PROTEASE"/>
    <property type="match status" value="1"/>
</dbReference>
<keyword evidence="1" id="KW-0472">Membrane</keyword>
<feature type="transmembrane region" description="Helical" evidence="1">
    <location>
        <begin position="101"/>
        <end position="122"/>
    </location>
</feature>
<protein>
    <submittedName>
        <fullName evidence="2">Uncharacterized protein</fullName>
    </submittedName>
</protein>
<dbReference type="InterPro" id="IPR046536">
    <property type="entry name" value="DUF6601"/>
</dbReference>
<dbReference type="Proteomes" id="UP000654918">
    <property type="component" value="Unassembled WGS sequence"/>
</dbReference>
<dbReference type="EMBL" id="WIGO01000672">
    <property type="protein sequence ID" value="KAF6806670.1"/>
    <property type="molecule type" value="Genomic_DNA"/>
</dbReference>
<keyword evidence="1" id="KW-1133">Transmembrane helix</keyword>
<organism evidence="2 3">
    <name type="scientific">Colletotrichum plurivorum</name>
    <dbReference type="NCBI Taxonomy" id="2175906"/>
    <lineage>
        <taxon>Eukaryota</taxon>
        <taxon>Fungi</taxon>
        <taxon>Dikarya</taxon>
        <taxon>Ascomycota</taxon>
        <taxon>Pezizomycotina</taxon>
        <taxon>Sordariomycetes</taxon>
        <taxon>Hypocreomycetidae</taxon>
        <taxon>Glomerellales</taxon>
        <taxon>Glomerellaceae</taxon>
        <taxon>Colletotrichum</taxon>
        <taxon>Colletotrichum orchidearum species complex</taxon>
    </lineage>
</organism>
<evidence type="ECO:0000256" key="1">
    <source>
        <dbReference type="SAM" id="Phobius"/>
    </source>
</evidence>
<dbReference type="AlphaFoldDB" id="A0A8H6J605"/>
<accession>A0A8H6J605</accession>
<evidence type="ECO:0000313" key="3">
    <source>
        <dbReference type="Proteomes" id="UP000654918"/>
    </source>
</evidence>
<proteinExistence type="predicted"/>
<evidence type="ECO:0000313" key="2">
    <source>
        <dbReference type="EMBL" id="KAF6806670.1"/>
    </source>
</evidence>
<reference evidence="2" key="1">
    <citation type="journal article" date="2020" name="Phytopathology">
        <title>Genome Sequence Resources of Colletotrichum truncatum, C. plurivorum, C. musicola, and C. sojae: Four Species Pathogenic to Soybean (Glycine max).</title>
        <authorList>
            <person name="Rogerio F."/>
            <person name="Boufleur T.R."/>
            <person name="Ciampi-Guillardi M."/>
            <person name="Sukno S.A."/>
            <person name="Thon M.R."/>
            <person name="Massola Junior N.S."/>
            <person name="Baroncelli R."/>
        </authorList>
    </citation>
    <scope>NUCLEOTIDE SEQUENCE</scope>
    <source>
        <strain evidence="2">LFN00145</strain>
    </source>
</reference>
<gene>
    <name evidence="2" type="ORF">CPLU01_15881</name>
</gene>
<keyword evidence="1" id="KW-0812">Transmembrane</keyword>
<name>A0A8H6J605_9PEZI</name>
<sequence>MRSYECLIRHPSDFELAKEAHLIPSSSKELKYTDFAAFIRSFSNISDAEVSPRWHFGQLRLSRLHWAVRIFQPSAARQRGFLNRIFYEEQFWQTGQFLNEFAAPLLFIFAALSLILSAMQVVLATYSDNEEKWRVFSEASAWFAVVVIIVVAVVFVGLALIGVGVWLWQFQFGYRSWRRSCAESREVEGR</sequence>
<dbReference type="PANTHER" id="PTHR34414">
    <property type="entry name" value="HET DOMAIN-CONTAINING PROTEIN-RELATED"/>
    <property type="match status" value="1"/>
</dbReference>
<dbReference type="Pfam" id="PF20246">
    <property type="entry name" value="DUF6601"/>
    <property type="match status" value="1"/>
</dbReference>
<feature type="transmembrane region" description="Helical" evidence="1">
    <location>
        <begin position="142"/>
        <end position="168"/>
    </location>
</feature>
<comment type="caution">
    <text evidence="2">The sequence shown here is derived from an EMBL/GenBank/DDBJ whole genome shotgun (WGS) entry which is preliminary data.</text>
</comment>